<dbReference type="HOGENOM" id="CLU_073290_1_0_9"/>
<name>C8W095_DESAS</name>
<dbReference type="eggNOG" id="COG1493">
    <property type="taxonomic scope" value="Bacteria"/>
</dbReference>
<proteinExistence type="predicted"/>
<accession>C8W095</accession>
<dbReference type="InterPro" id="IPR027417">
    <property type="entry name" value="P-loop_NTPase"/>
</dbReference>
<dbReference type="Gene3D" id="3.40.50.300">
    <property type="entry name" value="P-loop containing nucleotide triphosphate hydrolases"/>
    <property type="match status" value="1"/>
</dbReference>
<keyword evidence="2" id="KW-1185">Reference proteome</keyword>
<keyword evidence="1" id="KW-0808">Transferase</keyword>
<keyword evidence="1" id="KW-0418">Kinase</keyword>
<organism evidence="1 2">
    <name type="scientific">Desulfofarcimen acetoxidans (strain ATCC 49208 / DSM 771 / KCTC 5769 / VKM B-1644 / 5575)</name>
    <name type="common">Desulfotomaculum acetoxidans</name>
    <dbReference type="NCBI Taxonomy" id="485916"/>
    <lineage>
        <taxon>Bacteria</taxon>
        <taxon>Bacillati</taxon>
        <taxon>Bacillota</taxon>
        <taxon>Clostridia</taxon>
        <taxon>Eubacteriales</taxon>
        <taxon>Peptococcaceae</taxon>
        <taxon>Desulfofarcimen</taxon>
    </lineage>
</organism>
<evidence type="ECO:0000313" key="2">
    <source>
        <dbReference type="Proteomes" id="UP000002217"/>
    </source>
</evidence>
<dbReference type="SUPFAM" id="SSF53795">
    <property type="entry name" value="PEP carboxykinase-like"/>
    <property type="match status" value="1"/>
</dbReference>
<evidence type="ECO:0000313" key="1">
    <source>
        <dbReference type="EMBL" id="ACV63150.1"/>
    </source>
</evidence>
<dbReference type="AlphaFoldDB" id="C8W095"/>
<dbReference type="STRING" id="485916.Dtox_2339"/>
<dbReference type="Proteomes" id="UP000002217">
    <property type="component" value="Chromosome"/>
</dbReference>
<protein>
    <submittedName>
        <fullName evidence="1">HPr kinase</fullName>
    </submittedName>
</protein>
<dbReference type="EMBL" id="CP001720">
    <property type="protein sequence ID" value="ACV63150.1"/>
    <property type="molecule type" value="Genomic_DNA"/>
</dbReference>
<sequence>MLGLRKPLFLDMEFNMECEFTMIENKDAVYSAFGICISSEIPLPELLPGAGVPDVHIIAGKVPEYIDEVIAGNEYYQAGKNQLLLHVKGVASYYIKNGSQIIVEPVQKAETCAVRLYLLGSAMGALLLQRGLLPIHGSAIAAGKYCFIITGVQGAGKSTLASAFKNKGYSILTDDIAAVAFDQAGNPLVLPAYPQQKLWKDSLALLVNNPTSYPNIWGKFNKYAISIQDNFCGIPQKLTAIYELRKENCPGVSMNRFSGMGKLSVIMNNIYRSGFIRGLNLAEESFRHSAALAQQVAVSGIIRPDGMFTIEEQIALLKRDFEEWK</sequence>
<reference evidence="1 2" key="1">
    <citation type="journal article" date="2009" name="Stand. Genomic Sci.">
        <title>Complete genome sequence of Desulfotomaculum acetoxidans type strain (5575).</title>
        <authorList>
            <person name="Spring S."/>
            <person name="Lapidus A."/>
            <person name="Schroder M."/>
            <person name="Gleim D."/>
            <person name="Sims D."/>
            <person name="Meincke L."/>
            <person name="Glavina Del Rio T."/>
            <person name="Tice H."/>
            <person name="Copeland A."/>
            <person name="Cheng J.F."/>
            <person name="Lucas S."/>
            <person name="Chen F."/>
            <person name="Nolan M."/>
            <person name="Bruce D."/>
            <person name="Goodwin L."/>
            <person name="Pitluck S."/>
            <person name="Ivanova N."/>
            <person name="Mavromatis K."/>
            <person name="Mikhailova N."/>
            <person name="Pati A."/>
            <person name="Chen A."/>
            <person name="Palaniappan K."/>
            <person name="Land M."/>
            <person name="Hauser L."/>
            <person name="Chang Y.J."/>
            <person name="Jeffries C.D."/>
            <person name="Chain P."/>
            <person name="Saunders E."/>
            <person name="Brettin T."/>
            <person name="Detter J.C."/>
            <person name="Goker M."/>
            <person name="Bristow J."/>
            <person name="Eisen J.A."/>
            <person name="Markowitz V."/>
            <person name="Hugenholtz P."/>
            <person name="Kyrpides N.C."/>
            <person name="Klenk H.P."/>
            <person name="Han C."/>
        </authorList>
    </citation>
    <scope>NUCLEOTIDE SEQUENCE [LARGE SCALE GENOMIC DNA]</scope>
    <source>
        <strain evidence="2">ATCC 49208 / DSM 771 / VKM B-1644</strain>
    </source>
</reference>
<dbReference type="KEGG" id="dae:Dtox_2339"/>
<gene>
    <name evidence="1" type="ordered locus">Dtox_2339</name>
</gene>
<dbReference type="GO" id="GO:0016301">
    <property type="term" value="F:kinase activity"/>
    <property type="evidence" value="ECO:0007669"/>
    <property type="project" value="UniProtKB-KW"/>
</dbReference>